<dbReference type="PANTHER" id="PTHR30562">
    <property type="entry name" value="UVRC/OXIDOREDUCTASE"/>
    <property type="match status" value="1"/>
</dbReference>
<evidence type="ECO:0000256" key="6">
    <source>
        <dbReference type="SAM" id="Coils"/>
    </source>
</evidence>
<gene>
    <name evidence="10" type="ORF">A2310_02075</name>
</gene>
<feature type="coiled-coil region" evidence="6">
    <location>
        <begin position="192"/>
        <end position="219"/>
    </location>
</feature>
<dbReference type="AlphaFoldDB" id="A0A1F4SDV6"/>
<dbReference type="PANTHER" id="PTHR30562:SF1">
    <property type="entry name" value="UVRABC SYSTEM PROTEIN C"/>
    <property type="match status" value="1"/>
</dbReference>
<dbReference type="Gene3D" id="3.40.1440.10">
    <property type="entry name" value="GIY-YIG endonuclease"/>
    <property type="match status" value="1"/>
</dbReference>
<dbReference type="Gene3D" id="4.10.860.10">
    <property type="entry name" value="UVR domain"/>
    <property type="match status" value="1"/>
</dbReference>
<dbReference type="Gene3D" id="3.30.420.340">
    <property type="entry name" value="UvrC, RNAse H endonuclease domain"/>
    <property type="match status" value="1"/>
</dbReference>
<name>A0A1F4SDV6_UNCSA</name>
<evidence type="ECO:0000256" key="4">
    <source>
        <dbReference type="ARBA" id="ARBA00022881"/>
    </source>
</evidence>
<keyword evidence="5" id="KW-0234">DNA repair</keyword>
<dbReference type="PROSITE" id="PS50151">
    <property type="entry name" value="UVR"/>
    <property type="match status" value="1"/>
</dbReference>
<keyword evidence="4" id="KW-0267">Excision nuclease</keyword>
<dbReference type="InterPro" id="IPR038476">
    <property type="entry name" value="UvrC_RNase_H_dom_sf"/>
</dbReference>
<dbReference type="PROSITE" id="PS50164">
    <property type="entry name" value="GIY_YIG"/>
    <property type="match status" value="1"/>
</dbReference>
<proteinExistence type="predicted"/>
<evidence type="ECO:0000259" key="8">
    <source>
        <dbReference type="PROSITE" id="PS50164"/>
    </source>
</evidence>
<feature type="domain" description="UVR" evidence="7">
    <location>
        <begin position="196"/>
        <end position="231"/>
    </location>
</feature>
<dbReference type="SUPFAM" id="SSF46600">
    <property type="entry name" value="C-terminal UvrC-binding domain of UvrB"/>
    <property type="match status" value="1"/>
</dbReference>
<dbReference type="Proteomes" id="UP000178417">
    <property type="component" value="Unassembled WGS sequence"/>
</dbReference>
<protein>
    <recommendedName>
        <fullName evidence="12">Excinuclease ABC subunit C</fullName>
    </recommendedName>
</protein>
<dbReference type="CDD" id="cd10434">
    <property type="entry name" value="GIY-YIG_UvrC_Cho"/>
    <property type="match status" value="1"/>
</dbReference>
<accession>A0A1F4SDV6</accession>
<keyword evidence="1" id="KW-0963">Cytoplasm</keyword>
<feature type="domain" description="UvrC family homology region profile" evidence="9">
    <location>
        <begin position="247"/>
        <end position="352"/>
    </location>
</feature>
<keyword evidence="2" id="KW-0227">DNA damage</keyword>
<dbReference type="FunFam" id="3.40.1440.10:FF:000001">
    <property type="entry name" value="UvrABC system protein C"/>
    <property type="match status" value="1"/>
</dbReference>
<evidence type="ECO:0000256" key="1">
    <source>
        <dbReference type="ARBA" id="ARBA00022490"/>
    </source>
</evidence>
<keyword evidence="6" id="KW-0175">Coiled coil</keyword>
<dbReference type="STRING" id="1802579.A2310_02075"/>
<dbReference type="InterPro" id="IPR036876">
    <property type="entry name" value="UVR_dom_sf"/>
</dbReference>
<dbReference type="GO" id="GO:0006289">
    <property type="term" value="P:nucleotide-excision repair"/>
    <property type="evidence" value="ECO:0007669"/>
    <property type="project" value="InterPro"/>
</dbReference>
<evidence type="ECO:0000313" key="10">
    <source>
        <dbReference type="EMBL" id="OGC18577.1"/>
    </source>
</evidence>
<dbReference type="PROSITE" id="PS50165">
    <property type="entry name" value="UVRC"/>
    <property type="match status" value="1"/>
</dbReference>
<dbReference type="InterPro" id="IPR001943">
    <property type="entry name" value="UVR_dom"/>
</dbReference>
<dbReference type="GO" id="GO:0009381">
    <property type="term" value="F:excinuclease ABC activity"/>
    <property type="evidence" value="ECO:0007669"/>
    <property type="project" value="InterPro"/>
</dbReference>
<evidence type="ECO:0000256" key="3">
    <source>
        <dbReference type="ARBA" id="ARBA00022769"/>
    </source>
</evidence>
<dbReference type="EMBL" id="MEUB01000071">
    <property type="protein sequence ID" value="OGC18577.1"/>
    <property type="molecule type" value="Genomic_DNA"/>
</dbReference>
<sequence length="415" mass="47936">MPRHKAFPPLPGVYLFKDANGQAIYVGKAKSLKNRLASYFQKNIESPKTRSLIDHYKTVEYIVTPSELEALLLEQKLIKKFKPKYNVQWRDDKRYPYLKLSINEDWPKLFLVRERENDGALYFGPYEAGSVRETIKLIGKLFLLRKCKASPLKKRKQPCLNFYMKRCLGPCTGTVSSEEYKNIVLAVAALLDGNLDETISNLEKEMQKAAKNEDFEKAAYIRNKINKIKKIHRTKPSWMPHIKAIKYEPALKELKKVLRLNKKPYRIEGFDVSNTQGAEIVASMVVFVRGELHKEDYRKFIIKTVTGPNDVASIYEVVYRRYAGTLKEKLPLPDLILIDGGKGQVESAYKAMKKAGAEIPLISLAKKEELIYSPGIEKPLKLPEVSEALKLLQRIRDESHRFAINFHRKRRGRFF</sequence>
<dbReference type="InterPro" id="IPR001162">
    <property type="entry name" value="UvrC_RNase_H_dom"/>
</dbReference>
<evidence type="ECO:0000256" key="5">
    <source>
        <dbReference type="ARBA" id="ARBA00023204"/>
    </source>
</evidence>
<dbReference type="Pfam" id="PF02151">
    <property type="entry name" value="UVR"/>
    <property type="match status" value="1"/>
</dbReference>
<dbReference type="Pfam" id="PF08459">
    <property type="entry name" value="UvrC_RNaseH_dom"/>
    <property type="match status" value="1"/>
</dbReference>
<dbReference type="SUPFAM" id="SSF82771">
    <property type="entry name" value="GIY-YIG endonuclease"/>
    <property type="match status" value="1"/>
</dbReference>
<dbReference type="InterPro" id="IPR047296">
    <property type="entry name" value="GIY-YIG_UvrC_Cho"/>
</dbReference>
<dbReference type="InterPro" id="IPR035901">
    <property type="entry name" value="GIY-YIG_endonuc_sf"/>
</dbReference>
<dbReference type="Pfam" id="PF01541">
    <property type="entry name" value="GIY-YIG"/>
    <property type="match status" value="1"/>
</dbReference>
<evidence type="ECO:0000259" key="9">
    <source>
        <dbReference type="PROSITE" id="PS50165"/>
    </source>
</evidence>
<evidence type="ECO:0000313" key="11">
    <source>
        <dbReference type="Proteomes" id="UP000178417"/>
    </source>
</evidence>
<feature type="domain" description="GIY-YIG" evidence="8">
    <location>
        <begin position="9"/>
        <end position="87"/>
    </location>
</feature>
<dbReference type="SMART" id="SM00465">
    <property type="entry name" value="GIYc"/>
    <property type="match status" value="1"/>
</dbReference>
<dbReference type="InterPro" id="IPR050066">
    <property type="entry name" value="UvrABC_protein_C"/>
</dbReference>
<comment type="caution">
    <text evidence="10">The sequence shown here is derived from an EMBL/GenBank/DDBJ whole genome shotgun (WGS) entry which is preliminary data.</text>
</comment>
<evidence type="ECO:0000256" key="2">
    <source>
        <dbReference type="ARBA" id="ARBA00022763"/>
    </source>
</evidence>
<organism evidence="10 11">
    <name type="scientific">candidate division WOR-1 bacterium RIFOXYB2_FULL_37_13</name>
    <dbReference type="NCBI Taxonomy" id="1802579"/>
    <lineage>
        <taxon>Bacteria</taxon>
        <taxon>Bacillati</taxon>
        <taxon>Saganbacteria</taxon>
    </lineage>
</organism>
<dbReference type="GO" id="GO:0009380">
    <property type="term" value="C:excinuclease repair complex"/>
    <property type="evidence" value="ECO:0007669"/>
    <property type="project" value="TreeGrafter"/>
</dbReference>
<reference evidence="10 11" key="1">
    <citation type="journal article" date="2016" name="Nat. Commun.">
        <title>Thousands of microbial genomes shed light on interconnected biogeochemical processes in an aquifer system.</title>
        <authorList>
            <person name="Anantharaman K."/>
            <person name="Brown C.T."/>
            <person name="Hug L.A."/>
            <person name="Sharon I."/>
            <person name="Castelle C.J."/>
            <person name="Probst A.J."/>
            <person name="Thomas B.C."/>
            <person name="Singh A."/>
            <person name="Wilkins M.J."/>
            <person name="Karaoz U."/>
            <person name="Brodie E.L."/>
            <person name="Williams K.H."/>
            <person name="Hubbard S.S."/>
            <person name="Banfield J.F."/>
        </authorList>
    </citation>
    <scope>NUCLEOTIDE SEQUENCE [LARGE SCALE GENOMIC DNA]</scope>
</reference>
<evidence type="ECO:0000259" key="7">
    <source>
        <dbReference type="PROSITE" id="PS50151"/>
    </source>
</evidence>
<dbReference type="InterPro" id="IPR000305">
    <property type="entry name" value="GIY-YIG_endonuc"/>
</dbReference>
<keyword evidence="3" id="KW-0228">DNA excision</keyword>
<evidence type="ECO:0008006" key="12">
    <source>
        <dbReference type="Google" id="ProtNLM"/>
    </source>
</evidence>